<keyword evidence="1" id="KW-0479">Metal-binding</keyword>
<protein>
    <recommendedName>
        <fullName evidence="7">GRF-type domain-containing protein</fullName>
    </recommendedName>
</protein>
<evidence type="ECO:0000256" key="6">
    <source>
        <dbReference type="SAM" id="MobiDB-lite"/>
    </source>
</evidence>
<dbReference type="PANTHER" id="PTHR33680:SF1">
    <property type="entry name" value="OS05G0489500 PROTEIN"/>
    <property type="match status" value="1"/>
</dbReference>
<organism evidence="8 9">
    <name type="scientific">Acrodontium crateriforme</name>
    <dbReference type="NCBI Taxonomy" id="150365"/>
    <lineage>
        <taxon>Eukaryota</taxon>
        <taxon>Fungi</taxon>
        <taxon>Dikarya</taxon>
        <taxon>Ascomycota</taxon>
        <taxon>Pezizomycotina</taxon>
        <taxon>Dothideomycetes</taxon>
        <taxon>Dothideomycetidae</taxon>
        <taxon>Mycosphaerellales</taxon>
        <taxon>Teratosphaeriaceae</taxon>
        <taxon>Acrodontium</taxon>
    </lineage>
</organism>
<evidence type="ECO:0000256" key="2">
    <source>
        <dbReference type="ARBA" id="ARBA00022771"/>
    </source>
</evidence>
<dbReference type="EMBL" id="CP138581">
    <property type="protein sequence ID" value="WPG98818.1"/>
    <property type="molecule type" value="Genomic_DNA"/>
</dbReference>
<feature type="region of interest" description="Disordered" evidence="6">
    <location>
        <begin position="83"/>
        <end position="166"/>
    </location>
</feature>
<dbReference type="Pfam" id="PF06839">
    <property type="entry name" value="Zn_ribbon_GRF"/>
    <property type="match status" value="1"/>
</dbReference>
<gene>
    <name evidence="8" type="ORF">R9X50_00161600</name>
</gene>
<keyword evidence="2 4" id="KW-0863">Zinc-finger</keyword>
<keyword evidence="3" id="KW-0862">Zinc</keyword>
<name>A0AAQ3LZC8_9PEZI</name>
<dbReference type="InterPro" id="IPR010666">
    <property type="entry name" value="Znf_GRF"/>
</dbReference>
<accession>A0AAQ3LZC8</accession>
<dbReference type="PANTHER" id="PTHR33680">
    <property type="entry name" value="OS07G0190500 PROTEIN"/>
    <property type="match status" value="1"/>
</dbReference>
<evidence type="ECO:0000256" key="5">
    <source>
        <dbReference type="SAM" id="Coils"/>
    </source>
</evidence>
<evidence type="ECO:0000313" key="8">
    <source>
        <dbReference type="EMBL" id="WPG98818.1"/>
    </source>
</evidence>
<dbReference type="PROSITE" id="PS51999">
    <property type="entry name" value="ZF_GRF"/>
    <property type="match status" value="1"/>
</dbReference>
<feature type="compositionally biased region" description="Polar residues" evidence="6">
    <location>
        <begin position="233"/>
        <end position="245"/>
    </location>
</feature>
<reference evidence="8 9" key="1">
    <citation type="submission" date="2023-11" db="EMBL/GenBank/DDBJ databases">
        <title>An acidophilic fungus is an integral part of prey digestion in a carnivorous sundew plant.</title>
        <authorList>
            <person name="Tsai I.J."/>
        </authorList>
    </citation>
    <scope>NUCLEOTIDE SEQUENCE [LARGE SCALE GENOMIC DNA]</scope>
    <source>
        <strain evidence="8">169a</strain>
    </source>
</reference>
<feature type="region of interest" description="Disordered" evidence="6">
    <location>
        <begin position="181"/>
        <end position="202"/>
    </location>
</feature>
<proteinExistence type="predicted"/>
<keyword evidence="5" id="KW-0175">Coiled coil</keyword>
<feature type="coiled-coil region" evidence="5">
    <location>
        <begin position="326"/>
        <end position="353"/>
    </location>
</feature>
<dbReference type="AlphaFoldDB" id="A0AAQ3LZC8"/>
<evidence type="ECO:0000256" key="4">
    <source>
        <dbReference type="PROSITE-ProRule" id="PRU01343"/>
    </source>
</evidence>
<keyword evidence="9" id="KW-1185">Reference proteome</keyword>
<dbReference type="GO" id="GO:0008270">
    <property type="term" value="F:zinc ion binding"/>
    <property type="evidence" value="ECO:0007669"/>
    <property type="project" value="UniProtKB-KW"/>
</dbReference>
<dbReference type="Proteomes" id="UP001303373">
    <property type="component" value="Chromosome 2"/>
</dbReference>
<sequence>MMQRGRGRGRGGWRRAAPAQSGRGLFADNIWHCDCKPRLPAEHFKVKKEGKNQGRWFYTCQNSQDSGKRCGFFLWEEDAQPRMKSAVLEPQSRVRANERNVSNEQPHTGDEGGYASNKRIQGRRALSDEDNPTDSPSPALPSKPSTILTTGRKRKVHDTDLGNDDFLESLSGQEELELARVADEAAPSTPQKAQKTGVYATPATNTKRKLPWLDPPANTSTLISFLDTPSAQRSGLSSFTDTLGQPETPPTLARTGDSSAIHSLRFKDALKNPADSESSLTSEALAALASVNIPLEALSNLRSVLSRHDLRTQGVIKGRDISRLALKAKDTKIAELQARIASLEAEREMDRGMMRKLRWEMEHSGHDNDDEL</sequence>
<evidence type="ECO:0000256" key="3">
    <source>
        <dbReference type="ARBA" id="ARBA00022833"/>
    </source>
</evidence>
<feature type="region of interest" description="Disordered" evidence="6">
    <location>
        <begin position="233"/>
        <end position="258"/>
    </location>
</feature>
<evidence type="ECO:0000256" key="1">
    <source>
        <dbReference type="ARBA" id="ARBA00022723"/>
    </source>
</evidence>
<feature type="domain" description="GRF-type" evidence="7">
    <location>
        <begin position="33"/>
        <end position="79"/>
    </location>
</feature>
<evidence type="ECO:0000313" key="9">
    <source>
        <dbReference type="Proteomes" id="UP001303373"/>
    </source>
</evidence>
<evidence type="ECO:0000259" key="7">
    <source>
        <dbReference type="PROSITE" id="PS51999"/>
    </source>
</evidence>